<dbReference type="AlphaFoldDB" id="A0AAC8PWC8"/>
<evidence type="ECO:0000313" key="2">
    <source>
        <dbReference type="Proteomes" id="UP000077465"/>
    </source>
</evidence>
<sequence length="232" mass="25791">MSMFSDIQTPQNVAEEKDVLGGGFKPLDTDVYLATIKHAYGSVAQSGAKAVNFEFELEDGRKYRETLYVTTREGKPTYTNKKGEVNYLPSYSIVDGIALFTTQKPLNEQVTESRVINLYDFGAKKELPKEVPMLMDMVGKQVRLAISLNLVDKTAKNDNTGKYEPTGETKEENSITKVFHPVSNKTVPEVKAGQEASFHDAWLEKNKGQVFDKTTKAKPTTATKTTTSSLFT</sequence>
<dbReference type="Proteomes" id="UP000077465">
    <property type="component" value="Chromosome"/>
</dbReference>
<evidence type="ECO:0008006" key="3">
    <source>
        <dbReference type="Google" id="ProtNLM"/>
    </source>
</evidence>
<evidence type="ECO:0000313" key="1">
    <source>
        <dbReference type="EMBL" id="AKG07824.1"/>
    </source>
</evidence>
<organism evidence="1 2">
    <name type="scientific">Moraxella bovoculi</name>
    <dbReference type="NCBI Taxonomy" id="386891"/>
    <lineage>
        <taxon>Bacteria</taxon>
        <taxon>Pseudomonadati</taxon>
        <taxon>Pseudomonadota</taxon>
        <taxon>Gammaproteobacteria</taxon>
        <taxon>Moraxellales</taxon>
        <taxon>Moraxellaceae</taxon>
        <taxon>Moraxella</taxon>
    </lineage>
</organism>
<accession>A0AAC8PWC8</accession>
<name>A0AAC8PWC8_9GAMM</name>
<protein>
    <recommendedName>
        <fullName evidence="3">Single-stranded DNA-binding protein</fullName>
    </recommendedName>
</protein>
<proteinExistence type="predicted"/>
<gene>
    <name evidence="1" type="ORF">AAX06_06260</name>
</gene>
<dbReference type="RefSeq" id="WP_046699284.1">
    <property type="nucleotide sequence ID" value="NZ_CP011376.1"/>
</dbReference>
<dbReference type="EMBL" id="CP011376">
    <property type="protein sequence ID" value="AKG07824.1"/>
    <property type="molecule type" value="Genomic_DNA"/>
</dbReference>
<reference evidence="1 2" key="1">
    <citation type="submission" date="2015-05" db="EMBL/GenBank/DDBJ databases">
        <authorList>
            <person name="Dickey A."/>
            <person name="Clawson M."/>
            <person name="Bono J."/>
            <person name="Loy J.D."/>
        </authorList>
    </citation>
    <scope>NUCLEOTIDE SEQUENCE [LARGE SCALE GENOMIC DNA]</scope>
    <source>
        <strain evidence="1 2">22581</strain>
    </source>
</reference>